<dbReference type="Gramene" id="GBG59173">
    <property type="protein sequence ID" value="GBG59173"/>
    <property type="gene ID" value="CBR_g32189"/>
</dbReference>
<dbReference type="InterPro" id="IPR043128">
    <property type="entry name" value="Rev_trsase/Diguanyl_cyclase"/>
</dbReference>
<feature type="compositionally biased region" description="Low complexity" evidence="10">
    <location>
        <begin position="968"/>
        <end position="984"/>
    </location>
</feature>
<dbReference type="Gene3D" id="3.30.420.10">
    <property type="entry name" value="Ribonuclease H-like superfamily/Ribonuclease H"/>
    <property type="match status" value="1"/>
</dbReference>
<dbReference type="CDD" id="cd00303">
    <property type="entry name" value="retropepsin_like"/>
    <property type="match status" value="1"/>
</dbReference>
<reference evidence="13 14" key="1">
    <citation type="journal article" date="2018" name="Cell">
        <title>The Chara Genome: Secondary Complexity and Implications for Plant Terrestrialization.</title>
        <authorList>
            <person name="Nishiyama T."/>
            <person name="Sakayama H."/>
            <person name="Vries J.D."/>
            <person name="Buschmann H."/>
            <person name="Saint-Marcoux D."/>
            <person name="Ullrich K.K."/>
            <person name="Haas F.B."/>
            <person name="Vanderstraeten L."/>
            <person name="Becker D."/>
            <person name="Lang D."/>
            <person name="Vosolsobe S."/>
            <person name="Rombauts S."/>
            <person name="Wilhelmsson P.K.I."/>
            <person name="Janitza P."/>
            <person name="Kern R."/>
            <person name="Heyl A."/>
            <person name="Rumpler F."/>
            <person name="Villalobos L.I.A.C."/>
            <person name="Clay J.M."/>
            <person name="Skokan R."/>
            <person name="Toyoda A."/>
            <person name="Suzuki Y."/>
            <person name="Kagoshima H."/>
            <person name="Schijlen E."/>
            <person name="Tajeshwar N."/>
            <person name="Catarino B."/>
            <person name="Hetherington A.J."/>
            <person name="Saltykova A."/>
            <person name="Bonnot C."/>
            <person name="Breuninger H."/>
            <person name="Symeonidi A."/>
            <person name="Radhakrishnan G.V."/>
            <person name="Van Nieuwerburgh F."/>
            <person name="Deforce D."/>
            <person name="Chang C."/>
            <person name="Karol K.G."/>
            <person name="Hedrich R."/>
            <person name="Ulvskov P."/>
            <person name="Glockner G."/>
            <person name="Delwiche C.F."/>
            <person name="Petrasek J."/>
            <person name="Van de Peer Y."/>
            <person name="Friml J."/>
            <person name="Beilby M."/>
            <person name="Dolan L."/>
            <person name="Kohara Y."/>
            <person name="Sugano S."/>
            <person name="Fujiyama A."/>
            <person name="Delaux P.-M."/>
            <person name="Quint M."/>
            <person name="TheiBen G."/>
            <person name="Hagemann M."/>
            <person name="Harholt J."/>
            <person name="Dunand C."/>
            <person name="Zachgo S."/>
            <person name="Langdale J."/>
            <person name="Maumus F."/>
            <person name="Straeten D.V.D."/>
            <person name="Gould S.B."/>
            <person name="Rensing S.A."/>
        </authorList>
    </citation>
    <scope>NUCLEOTIDE SEQUENCE [LARGE SCALE GENOMIC DNA]</scope>
    <source>
        <strain evidence="13 14">S276</strain>
    </source>
</reference>
<dbReference type="SUPFAM" id="SSF53098">
    <property type="entry name" value="Ribonuclease H-like"/>
    <property type="match status" value="1"/>
</dbReference>
<dbReference type="InterPro" id="IPR043502">
    <property type="entry name" value="DNA/RNA_pol_sf"/>
</dbReference>
<dbReference type="GO" id="GO:0003676">
    <property type="term" value="F:nucleic acid binding"/>
    <property type="evidence" value="ECO:0007669"/>
    <property type="project" value="InterPro"/>
</dbReference>
<evidence type="ECO:0000256" key="9">
    <source>
        <dbReference type="SAM" id="Coils"/>
    </source>
</evidence>
<dbReference type="InterPro" id="IPR001584">
    <property type="entry name" value="Integrase_cat-core"/>
</dbReference>
<feature type="region of interest" description="Disordered" evidence="10">
    <location>
        <begin position="311"/>
        <end position="337"/>
    </location>
</feature>
<feature type="coiled-coil region" evidence="9">
    <location>
        <begin position="1992"/>
        <end position="2019"/>
    </location>
</feature>
<dbReference type="Pfam" id="PF17917">
    <property type="entry name" value="RT_RNaseH"/>
    <property type="match status" value="1"/>
</dbReference>
<dbReference type="Gene3D" id="3.30.70.270">
    <property type="match status" value="2"/>
</dbReference>
<dbReference type="EMBL" id="BFEA01000003">
    <property type="protein sequence ID" value="GBG59173.1"/>
    <property type="molecule type" value="Genomic_DNA"/>
</dbReference>
<comment type="caution">
    <text evidence="13">The sequence shown here is derived from an EMBL/GenBank/DDBJ whole genome shotgun (WGS) entry which is preliminary data.</text>
</comment>
<evidence type="ECO:0000256" key="5">
    <source>
        <dbReference type="ARBA" id="ARBA00022759"/>
    </source>
</evidence>
<dbReference type="Gene3D" id="1.10.340.70">
    <property type="match status" value="1"/>
</dbReference>
<keyword evidence="4" id="KW-0540">Nuclease</keyword>
<feature type="domain" description="Integrase catalytic" evidence="12">
    <location>
        <begin position="1805"/>
        <end position="1970"/>
    </location>
</feature>
<keyword evidence="14" id="KW-1185">Reference proteome</keyword>
<accession>A0A388JN49</accession>
<dbReference type="InterPro" id="IPR041577">
    <property type="entry name" value="RT_RNaseH_2"/>
</dbReference>
<dbReference type="Gene3D" id="2.40.70.10">
    <property type="entry name" value="Acid Proteases"/>
    <property type="match status" value="1"/>
</dbReference>
<dbReference type="PROSITE" id="PS50878">
    <property type="entry name" value="RT_POL"/>
    <property type="match status" value="1"/>
</dbReference>
<evidence type="ECO:0000256" key="4">
    <source>
        <dbReference type="ARBA" id="ARBA00022722"/>
    </source>
</evidence>
<feature type="coiled-coil region" evidence="9">
    <location>
        <begin position="610"/>
        <end position="637"/>
    </location>
</feature>
<keyword evidence="8" id="KW-0511">Multifunctional enzyme</keyword>
<keyword evidence="5" id="KW-0255">Endonuclease</keyword>
<evidence type="ECO:0000256" key="1">
    <source>
        <dbReference type="ARBA" id="ARBA00012493"/>
    </source>
</evidence>
<feature type="region of interest" description="Disordered" evidence="10">
    <location>
        <begin position="730"/>
        <end position="749"/>
    </location>
</feature>
<keyword evidence="7" id="KW-0695">RNA-directed DNA polymerase</keyword>
<dbReference type="SUPFAM" id="SSF56672">
    <property type="entry name" value="DNA/RNA polymerases"/>
    <property type="match status" value="1"/>
</dbReference>
<dbReference type="InterPro" id="IPR021109">
    <property type="entry name" value="Peptidase_aspartic_dom_sf"/>
</dbReference>
<dbReference type="GO" id="GO:0015074">
    <property type="term" value="P:DNA integration"/>
    <property type="evidence" value="ECO:0007669"/>
    <property type="project" value="InterPro"/>
</dbReference>
<name>A0A388JN49_CHABU</name>
<dbReference type="InterPro" id="IPR041588">
    <property type="entry name" value="Integrase_H2C2"/>
</dbReference>
<dbReference type="GO" id="GO:0016787">
    <property type="term" value="F:hydrolase activity"/>
    <property type="evidence" value="ECO:0007669"/>
    <property type="project" value="UniProtKB-KW"/>
</dbReference>
<keyword evidence="3" id="KW-0548">Nucleotidyltransferase</keyword>
<dbReference type="InterPro" id="IPR036397">
    <property type="entry name" value="RNaseH_sf"/>
</dbReference>
<evidence type="ECO:0000256" key="3">
    <source>
        <dbReference type="ARBA" id="ARBA00022695"/>
    </source>
</evidence>
<evidence type="ECO:0000259" key="11">
    <source>
        <dbReference type="PROSITE" id="PS50878"/>
    </source>
</evidence>
<dbReference type="Pfam" id="PF17921">
    <property type="entry name" value="Integrase_H2C2"/>
    <property type="match status" value="1"/>
</dbReference>
<gene>
    <name evidence="13" type="ORF">CBR_g32189</name>
</gene>
<dbReference type="InterPro" id="IPR050951">
    <property type="entry name" value="Retrovirus_Pol_polyprotein"/>
</dbReference>
<dbReference type="Pfam" id="PF00078">
    <property type="entry name" value="RVT_1"/>
    <property type="match status" value="1"/>
</dbReference>
<dbReference type="Gene3D" id="3.10.10.10">
    <property type="entry name" value="HIV Type 1 Reverse Transcriptase, subunit A, domain 1"/>
    <property type="match status" value="1"/>
</dbReference>
<dbReference type="Pfam" id="PF08284">
    <property type="entry name" value="RVP_2"/>
    <property type="match status" value="1"/>
</dbReference>
<feature type="region of interest" description="Disordered" evidence="10">
    <location>
        <begin position="963"/>
        <end position="984"/>
    </location>
</feature>
<dbReference type="EC" id="2.7.7.49" evidence="1"/>
<protein>
    <recommendedName>
        <fullName evidence="1">RNA-directed DNA polymerase</fullName>
        <ecNumber evidence="1">2.7.7.49</ecNumber>
    </recommendedName>
</protein>
<keyword evidence="6" id="KW-0378">Hydrolase</keyword>
<keyword evidence="9" id="KW-0175">Coiled coil</keyword>
<feature type="domain" description="Reverse transcriptase" evidence="11">
    <location>
        <begin position="1308"/>
        <end position="1515"/>
    </location>
</feature>
<dbReference type="InterPro" id="IPR041373">
    <property type="entry name" value="RT_RNaseH"/>
</dbReference>
<dbReference type="PANTHER" id="PTHR37984">
    <property type="entry name" value="PROTEIN CBG26694"/>
    <property type="match status" value="1"/>
</dbReference>
<evidence type="ECO:0000313" key="14">
    <source>
        <dbReference type="Proteomes" id="UP000265515"/>
    </source>
</evidence>
<dbReference type="CDD" id="cd01647">
    <property type="entry name" value="RT_LTR"/>
    <property type="match status" value="1"/>
</dbReference>
<dbReference type="Pfam" id="PF17919">
    <property type="entry name" value="RT_RNaseH_2"/>
    <property type="match status" value="1"/>
</dbReference>
<keyword evidence="2" id="KW-0808">Transferase</keyword>
<dbReference type="FunFam" id="3.30.70.270:FF:000020">
    <property type="entry name" value="Transposon Tf2-6 polyprotein-like Protein"/>
    <property type="match status" value="1"/>
</dbReference>
<evidence type="ECO:0000256" key="8">
    <source>
        <dbReference type="ARBA" id="ARBA00023268"/>
    </source>
</evidence>
<dbReference type="InterPro" id="IPR000477">
    <property type="entry name" value="RT_dom"/>
</dbReference>
<dbReference type="GO" id="GO:0003964">
    <property type="term" value="F:RNA-directed DNA polymerase activity"/>
    <property type="evidence" value="ECO:0007669"/>
    <property type="project" value="UniProtKB-KW"/>
</dbReference>
<evidence type="ECO:0000256" key="2">
    <source>
        <dbReference type="ARBA" id="ARBA00022679"/>
    </source>
</evidence>
<evidence type="ECO:0000313" key="13">
    <source>
        <dbReference type="EMBL" id="GBG59173.1"/>
    </source>
</evidence>
<evidence type="ECO:0000256" key="10">
    <source>
        <dbReference type="SAM" id="MobiDB-lite"/>
    </source>
</evidence>
<sequence>MGMSLPVPLDENVDVQRLDEEFAGIQHAATAIAEHEKDILRSEISWLERRIDVHSQVDVAQWRCRALVAEYEVKSFVANTDVTGDLAAISASLFYVVSPHLLLEMSRGMCEALVLNIQWVGRDLLRRVQHAQSRAALQFAVANNELLPLVRTLNLSLQIKDAELAQVRDRGLLTLPGNRHADFELDLRRSQTRELLMLCELFCGILHNLAPVAERGTVAALHDQIRSLSVRNAELEIGMAELTVVLASRVDRRLVRVPKPLPYCPPDIAVDHVGADGRLMSMCMKDRPRVVRSATEVEVLLSAEANRMDMLGLDPDSPASVPPPSESRFEPPSSDELEDEITDRLHFQAAHWRGSLPTMEGPVPQPVHGSAFGAWPYRDVNYDVHFYPLQSKSPSDFEMRQVSGHEYRDADGLRWSLDELLHLLYIKQQEIDFLQRALADQQRVHDEQLVSLLQKVKMSRKEVVQILGDNHSGKKAFDRCDLESTIRQLQWVGETLLYRLVQAEVQAALKFVVTEPQALCTIEVLYSLLTAARREFEEFLATTFVQQTPAGTYDITVQQASDIHRSARDPYSIRNDAELNEELCRQRIADRESKLARLLGRGFQEGDPKLERVRDQIEEAKEERQRYQDKVNEMQAIIDSGHINDDADYRSEREMLSEGDTDTSSSIPSEEIVTDYAHVLSAPLPLALTKLSWICTWFFTKVAVQLPSPRPQLPHFDLFHYSRLRNSRLQQLQQRPVATPDASSSNTSDHLNALEVDIRALKDSVQLQQTATQQLEQRICAAATNPSSASRETTPKFDGQEIFCDSMKTDPIPRFRKFELKLQLHHVSKDKKHAYLYSRSGGACQAWLDNLLSKYGVVAADLYTKISWDDLKAAWHKRFQVELPEIKAMDKLLTFEQGTLPSVDWIAKQRQIGKLSTVGSESTALSTPSKPVAPRVTALRSKAHAEVNSPLLPMLGTHAQGQDVCAASSPSGSDDLSSSSGSSWDSAREFNIEVLDLLTSEDFAWLPLPTTGCLSGPQCVALCAHLHMYLSFYAPPTSPKDDEAAVGDILAYVTKVAREFRKQQYDDNNAPLLYVRIQVGQASCNALLDSGPSRNFMSQAFMQRVGLGAQVRRKANPTAIKLADGRTQQLIDRYIEVVPVYFAPHACGLVTFDILDTDFNIILGMPWLASVDHTVNFHWRTLTVRHAFGAEVPCIIPLLHPSIPCQVVTAKSLRATCTYEQPDEIGLCFIRTVAIANSSPTDLSSDPRVVQLLDEFANIFESPTGVVPDRPIPHKIILEAGVVPPKGCIYHMSEEELTVLRARLDDLLDKGWIRPSSSPYGASVLFVREKNKDLRLCIDYRKLNAQTVKNVGPLPRFDDLLERLCGAKYFSKLDLKSGYHQISIQSIDRYKSTFKTRYWHFEWVVMPFGLTNAPTTFQATMTNEFPAMLDPFVLVYLDDILVYSRTLEDHLEHLRQVLETLCRDKCEFVQQELEYLGHFVTPKGISPSSDKIQAIQEWSEPRNVTDVRSFLDLADCYQRFIKGYSKIAAHLTKLQCEDRSFHFRDDARESFLALKAALLSAEVLRIYDSLLPTRVTTDASGYGIGVVLEQHDGKELLAFVHALKRSRHFLLGRSQFRWVTDNNPLVFYKTQDTVNSMIARSMAFIDQFDFFPDHISGKPNHFMDALSWRPDHCAAVYSTFEIDDDLRDSFIRDYQPDPEFLEKYANCSSPNPAPSHYQIQEGYLLVHTRGKDLFCVPSDSHLRTRLLGEFHDAPAIGHFGVNRTIGRLRKRFWWSGLLGDVTRYCESSEVCRRYKSRNHRPYGGLRPLPVPLRRREAIAMDITEPFPKHKTSVDGILTVVDRLTKFAMFLPCRYHDKAPKLAEVLYAGWIRTKGYPKEIVCDRDTRFMSYFWLALIKRWGSSLKPSSARHPQTDGQTERAHQTAQVLLHTLIRPDQKDWVERLPDVELAYNSSIHSAIGMSPFKFEHGSPITSPLDTIIPRAVESDDHLLFLRRLQELLVKARDQMAKTQQRMSQQANRQRLPCPFRVGDLVWVSAAEFSLEQDISLKLLPK</sequence>
<dbReference type="PROSITE" id="PS50994">
    <property type="entry name" value="INTEGRASE"/>
    <property type="match status" value="1"/>
</dbReference>
<dbReference type="OrthoDB" id="6773263at2759"/>
<dbReference type="Proteomes" id="UP000265515">
    <property type="component" value="Unassembled WGS sequence"/>
</dbReference>
<organism evidence="13 14">
    <name type="scientific">Chara braunii</name>
    <name type="common">Braun's stonewort</name>
    <dbReference type="NCBI Taxonomy" id="69332"/>
    <lineage>
        <taxon>Eukaryota</taxon>
        <taxon>Viridiplantae</taxon>
        <taxon>Streptophyta</taxon>
        <taxon>Charophyceae</taxon>
        <taxon>Charales</taxon>
        <taxon>Characeae</taxon>
        <taxon>Chara</taxon>
    </lineage>
</organism>
<dbReference type="PANTHER" id="PTHR37984:SF5">
    <property type="entry name" value="PROTEIN NYNRIN-LIKE"/>
    <property type="match status" value="1"/>
</dbReference>
<dbReference type="SUPFAM" id="SSF50630">
    <property type="entry name" value="Acid proteases"/>
    <property type="match status" value="1"/>
</dbReference>
<proteinExistence type="predicted"/>
<dbReference type="GO" id="GO:0004519">
    <property type="term" value="F:endonuclease activity"/>
    <property type="evidence" value="ECO:0007669"/>
    <property type="project" value="UniProtKB-KW"/>
</dbReference>
<dbReference type="InterPro" id="IPR012337">
    <property type="entry name" value="RNaseH-like_sf"/>
</dbReference>
<evidence type="ECO:0000256" key="6">
    <source>
        <dbReference type="ARBA" id="ARBA00022801"/>
    </source>
</evidence>
<evidence type="ECO:0000256" key="7">
    <source>
        <dbReference type="ARBA" id="ARBA00022918"/>
    </source>
</evidence>
<evidence type="ECO:0000259" key="12">
    <source>
        <dbReference type="PROSITE" id="PS50994"/>
    </source>
</evidence>